<evidence type="ECO:0000256" key="1">
    <source>
        <dbReference type="SAM" id="Phobius"/>
    </source>
</evidence>
<organism evidence="2 3">
    <name type="scientific">Geothrix limicola</name>
    <dbReference type="NCBI Taxonomy" id="2927978"/>
    <lineage>
        <taxon>Bacteria</taxon>
        <taxon>Pseudomonadati</taxon>
        <taxon>Acidobacteriota</taxon>
        <taxon>Holophagae</taxon>
        <taxon>Holophagales</taxon>
        <taxon>Holophagaceae</taxon>
        <taxon>Geothrix</taxon>
    </lineage>
</organism>
<reference evidence="2 3" key="1">
    <citation type="journal article" date="2023" name="Antonie Van Leeuwenhoek">
        <title>Mesoterricola silvestris gen. nov., sp. nov., Mesoterricola sediminis sp. nov., Geothrix oryzae sp. nov., Geothrix edaphica sp. nov., Geothrix rubra sp. nov., and Geothrix limicola sp. nov., six novel members of Acidobacteriota isolated from soils.</title>
        <authorList>
            <person name="Itoh H."/>
            <person name="Sugisawa Y."/>
            <person name="Mise K."/>
            <person name="Xu Z."/>
            <person name="Kuniyasu M."/>
            <person name="Ushijima N."/>
            <person name="Kawano K."/>
            <person name="Kobayashi E."/>
            <person name="Shiratori Y."/>
            <person name="Masuda Y."/>
            <person name="Senoo K."/>
        </authorList>
    </citation>
    <scope>NUCLEOTIDE SEQUENCE [LARGE SCALE GENOMIC DNA]</scope>
    <source>
        <strain evidence="2 3">Red804</strain>
    </source>
</reference>
<feature type="transmembrane region" description="Helical" evidence="1">
    <location>
        <begin position="104"/>
        <end position="121"/>
    </location>
</feature>
<dbReference type="InterPro" id="IPR021215">
    <property type="entry name" value="DUF2752"/>
</dbReference>
<dbReference type="RefSeq" id="WP_285573610.1">
    <property type="nucleotide sequence ID" value="NZ_BSDE01000003.1"/>
</dbReference>
<keyword evidence="1" id="KW-1133">Transmembrane helix</keyword>
<feature type="transmembrane region" description="Helical" evidence="1">
    <location>
        <begin position="64"/>
        <end position="84"/>
    </location>
</feature>
<dbReference type="EMBL" id="BSDE01000003">
    <property type="protein sequence ID" value="GLH73065.1"/>
    <property type="molecule type" value="Genomic_DNA"/>
</dbReference>
<evidence type="ECO:0008006" key="4">
    <source>
        <dbReference type="Google" id="ProtNLM"/>
    </source>
</evidence>
<comment type="caution">
    <text evidence="2">The sequence shown here is derived from an EMBL/GenBank/DDBJ whole genome shotgun (WGS) entry which is preliminary data.</text>
</comment>
<dbReference type="Pfam" id="PF10825">
    <property type="entry name" value="DUF2752"/>
    <property type="match status" value="1"/>
</dbReference>
<keyword evidence="3" id="KW-1185">Reference proteome</keyword>
<evidence type="ECO:0000313" key="3">
    <source>
        <dbReference type="Proteomes" id="UP001165069"/>
    </source>
</evidence>
<keyword evidence="1" id="KW-0472">Membrane</keyword>
<protein>
    <recommendedName>
        <fullName evidence="4">DUF2752 domain-containing protein</fullName>
    </recommendedName>
</protein>
<evidence type="ECO:0000313" key="2">
    <source>
        <dbReference type="EMBL" id="GLH73065.1"/>
    </source>
</evidence>
<name>A0ABQ5QF54_9BACT</name>
<sequence length="124" mass="13807">MRRVPWLALGALLAGLGAWASTWLRPVADLLPGCAFKHFTGLACMTCGLTRCVMALGQGDWRGAFHWHPAAAGLAFLLPLLSLWDLRRARRGDPYPRLPDSRKARTFIWVLLLAVWAFQVVRGI</sequence>
<keyword evidence="1" id="KW-0812">Transmembrane</keyword>
<accession>A0ABQ5QF54</accession>
<gene>
    <name evidence="2" type="ORF">GETHLI_15670</name>
</gene>
<proteinExistence type="predicted"/>
<dbReference type="Proteomes" id="UP001165069">
    <property type="component" value="Unassembled WGS sequence"/>
</dbReference>